<sequence length="180" mass="20435">MKILVIVGLPGSGKTTAIEAIKDLGVVVTMGDIVRDEAKRRNIEPSGKNLGKIAQQLRKSGGPGIIAKKCVELIVKKKDEIIFIDGIRSLAEINIFRKFWKFPIVGIIVDEKKRLRRLFKRSRSDDPKNLEELKERDMRELKFGLDKVLKEADIKIKNNSTVDELKKKTRAVVLKAIKNY</sequence>
<organism evidence="1">
    <name type="scientific">marine sediment metagenome</name>
    <dbReference type="NCBI Taxonomy" id="412755"/>
    <lineage>
        <taxon>unclassified sequences</taxon>
        <taxon>metagenomes</taxon>
        <taxon>ecological metagenomes</taxon>
    </lineage>
</organism>
<dbReference type="PANTHER" id="PTHR41930">
    <property type="entry name" value="UPF0200 PROTEIN MJ1399"/>
    <property type="match status" value="1"/>
</dbReference>
<dbReference type="InterPro" id="IPR027417">
    <property type="entry name" value="P-loop_NTPase"/>
</dbReference>
<reference evidence="1" key="1">
    <citation type="journal article" date="2014" name="Front. Microbiol.">
        <title>High frequency of phylogenetically diverse reductive dehalogenase-homologous genes in deep subseafloor sedimentary metagenomes.</title>
        <authorList>
            <person name="Kawai M."/>
            <person name="Futagami T."/>
            <person name="Toyoda A."/>
            <person name="Takaki Y."/>
            <person name="Nishi S."/>
            <person name="Hori S."/>
            <person name="Arai W."/>
            <person name="Tsubouchi T."/>
            <person name="Morono Y."/>
            <person name="Uchiyama I."/>
            <person name="Ito T."/>
            <person name="Fujiyama A."/>
            <person name="Inagaki F."/>
            <person name="Takami H."/>
        </authorList>
    </citation>
    <scope>NUCLEOTIDE SEQUENCE</scope>
    <source>
        <strain evidence="1">Expedition CK06-06</strain>
    </source>
</reference>
<dbReference type="Gene3D" id="3.40.50.300">
    <property type="entry name" value="P-loop containing nucleotide triphosphate hydrolases"/>
    <property type="match status" value="1"/>
</dbReference>
<evidence type="ECO:0000313" key="1">
    <source>
        <dbReference type="EMBL" id="GAG04178.1"/>
    </source>
</evidence>
<dbReference type="AlphaFoldDB" id="X0UV52"/>
<proteinExistence type="predicted"/>
<protein>
    <recommendedName>
        <fullName evidence="2">Dephospho-CoA kinase</fullName>
    </recommendedName>
</protein>
<dbReference type="SUPFAM" id="SSF52540">
    <property type="entry name" value="P-loop containing nucleoside triphosphate hydrolases"/>
    <property type="match status" value="1"/>
</dbReference>
<dbReference type="Pfam" id="PF13207">
    <property type="entry name" value="AAA_17"/>
    <property type="match status" value="1"/>
</dbReference>
<dbReference type="EMBL" id="BARS01020170">
    <property type="protein sequence ID" value="GAG04178.1"/>
    <property type="molecule type" value="Genomic_DNA"/>
</dbReference>
<dbReference type="PANTHER" id="PTHR41930:SF1">
    <property type="entry name" value="DEPHOSPHO-COA KINASE"/>
    <property type="match status" value="1"/>
</dbReference>
<comment type="caution">
    <text evidence="1">The sequence shown here is derived from an EMBL/GenBank/DDBJ whole genome shotgun (WGS) entry which is preliminary data.</text>
</comment>
<evidence type="ECO:0008006" key="2">
    <source>
        <dbReference type="Google" id="ProtNLM"/>
    </source>
</evidence>
<gene>
    <name evidence="1" type="ORF">S01H1_32563</name>
</gene>
<accession>X0UV52</accession>
<name>X0UV52_9ZZZZ</name>